<dbReference type="RefSeq" id="WP_111283974.1">
    <property type="nucleotide sequence ID" value="NZ_QLIN01000005.1"/>
</dbReference>
<dbReference type="Proteomes" id="UP000249493">
    <property type="component" value="Unassembled WGS sequence"/>
</dbReference>
<sequence>MKRRVERKKVATVGEFSLQRDAEDYSHLDSFDLDECCSSDYYKHYQLVERFIAGDATCSLLEVAKALRLLVEGHLHRCFPKKFKEGQTVGEMLGQVKAAVTPNPLALLQPLHADLVSFNEFAAAFHHDTSGGYVRAETTQAELLPFAKGALGFIQMRTFQ</sequence>
<organism evidence="1 2">
    <name type="scientific">Pseudomonas fluorescens</name>
    <dbReference type="NCBI Taxonomy" id="294"/>
    <lineage>
        <taxon>Bacteria</taxon>
        <taxon>Pseudomonadati</taxon>
        <taxon>Pseudomonadota</taxon>
        <taxon>Gammaproteobacteria</taxon>
        <taxon>Pseudomonadales</taxon>
        <taxon>Pseudomonadaceae</taxon>
        <taxon>Pseudomonas</taxon>
    </lineage>
</organism>
<evidence type="ECO:0000313" key="2">
    <source>
        <dbReference type="Proteomes" id="UP000249493"/>
    </source>
</evidence>
<proteinExistence type="predicted"/>
<gene>
    <name evidence="1" type="ORF">DOZ80_15425</name>
</gene>
<name>A0A327N442_PSEFL</name>
<dbReference type="EMBL" id="QLIN01000005">
    <property type="protein sequence ID" value="RAI69523.1"/>
    <property type="molecule type" value="Genomic_DNA"/>
</dbReference>
<comment type="caution">
    <text evidence="1">The sequence shown here is derived from an EMBL/GenBank/DDBJ whole genome shotgun (WGS) entry which is preliminary data.</text>
</comment>
<evidence type="ECO:0000313" key="1">
    <source>
        <dbReference type="EMBL" id="RAI69523.1"/>
    </source>
</evidence>
<dbReference type="AlphaFoldDB" id="A0A327N442"/>
<protein>
    <submittedName>
        <fullName evidence="1">Uncharacterized protein</fullName>
    </submittedName>
</protein>
<accession>A0A327N442</accession>
<reference evidence="1 2" key="1">
    <citation type="submission" date="2018-06" db="EMBL/GenBank/DDBJ databases">
        <authorList>
            <person name="Zhirakovskaya E."/>
        </authorList>
    </citation>
    <scope>NUCLEOTIDE SEQUENCE [LARGE SCALE GENOMIC DNA]</scope>
    <source>
        <strain evidence="1 2">LY3</strain>
    </source>
</reference>